<dbReference type="PANTHER" id="PTHR22930:SF221">
    <property type="entry name" value="NUCLEASE HARBI1"/>
    <property type="match status" value="1"/>
</dbReference>
<evidence type="ECO:0000256" key="2">
    <source>
        <dbReference type="ARBA" id="ARBA00004123"/>
    </source>
</evidence>
<evidence type="ECO:0008006" key="12">
    <source>
        <dbReference type="Google" id="ProtNLM"/>
    </source>
</evidence>
<accession>A0ABR0WF17</accession>
<keyword evidence="7" id="KW-0539">Nucleus</keyword>
<keyword evidence="6" id="KW-0378">Hydrolase</keyword>
<proteinExistence type="inferred from homology"/>
<dbReference type="PANTHER" id="PTHR22930">
    <property type="match status" value="1"/>
</dbReference>
<name>A0ABR0WF17_REHGL</name>
<comment type="caution">
    <text evidence="10">The sequence shown here is derived from an EMBL/GenBank/DDBJ whole genome shotgun (WGS) entry which is preliminary data.</text>
</comment>
<comment type="similarity">
    <text evidence="3">Belongs to the HARBI1 family.</text>
</comment>
<reference evidence="10 11" key="1">
    <citation type="journal article" date="2021" name="Comput. Struct. Biotechnol. J.">
        <title>De novo genome assembly of the potent medicinal plant Rehmannia glutinosa using nanopore technology.</title>
        <authorList>
            <person name="Ma L."/>
            <person name="Dong C."/>
            <person name="Song C."/>
            <person name="Wang X."/>
            <person name="Zheng X."/>
            <person name="Niu Y."/>
            <person name="Chen S."/>
            <person name="Feng W."/>
        </authorList>
    </citation>
    <scope>NUCLEOTIDE SEQUENCE [LARGE SCALE GENOMIC DNA]</scope>
    <source>
        <strain evidence="10">DH-2019</strain>
    </source>
</reference>
<dbReference type="InterPro" id="IPR027806">
    <property type="entry name" value="HARBI1_dom"/>
</dbReference>
<dbReference type="Proteomes" id="UP001318860">
    <property type="component" value="Unassembled WGS sequence"/>
</dbReference>
<gene>
    <name evidence="10" type="ORF">DH2020_021565</name>
</gene>
<evidence type="ECO:0000256" key="7">
    <source>
        <dbReference type="ARBA" id="ARBA00023242"/>
    </source>
</evidence>
<dbReference type="Pfam" id="PF26138">
    <property type="entry name" value="DUF8040"/>
    <property type="match status" value="1"/>
</dbReference>
<feature type="domain" description="DUF8040" evidence="9">
    <location>
        <begin position="68"/>
        <end position="165"/>
    </location>
</feature>
<evidence type="ECO:0000313" key="11">
    <source>
        <dbReference type="Proteomes" id="UP001318860"/>
    </source>
</evidence>
<evidence type="ECO:0000256" key="4">
    <source>
        <dbReference type="ARBA" id="ARBA00022722"/>
    </source>
</evidence>
<evidence type="ECO:0000259" key="8">
    <source>
        <dbReference type="Pfam" id="PF13359"/>
    </source>
</evidence>
<evidence type="ECO:0000256" key="1">
    <source>
        <dbReference type="ARBA" id="ARBA00001968"/>
    </source>
</evidence>
<evidence type="ECO:0000313" key="10">
    <source>
        <dbReference type="EMBL" id="KAK6144745.1"/>
    </source>
</evidence>
<keyword evidence="4" id="KW-0540">Nuclease</keyword>
<evidence type="ECO:0000256" key="5">
    <source>
        <dbReference type="ARBA" id="ARBA00022723"/>
    </source>
</evidence>
<evidence type="ECO:0000256" key="3">
    <source>
        <dbReference type="ARBA" id="ARBA00006958"/>
    </source>
</evidence>
<comment type="subcellular location">
    <subcellularLocation>
        <location evidence="2">Nucleus</location>
    </subcellularLocation>
</comment>
<dbReference type="InterPro" id="IPR058353">
    <property type="entry name" value="DUF8040"/>
</dbReference>
<dbReference type="EMBL" id="JABTTQ020000012">
    <property type="protein sequence ID" value="KAK6144745.1"/>
    <property type="molecule type" value="Genomic_DNA"/>
</dbReference>
<evidence type="ECO:0000259" key="9">
    <source>
        <dbReference type="Pfam" id="PF26138"/>
    </source>
</evidence>
<keyword evidence="11" id="KW-1185">Reference proteome</keyword>
<sequence>MANLFGSGGVDNMDEEVIDEAANDVFNDGNVDIVRLRDLLHRQYQSFCFLQDIFPRSFSNLSRQPFNTSSLRGSDWLNEILLGHPRRFYNQLHMDKDTFHLLCTKVRDTGRVPEHQRTRVSLQESVAIFLYTVGRHQRHRLSMERFQRSGETISRHVHVVCDALCDMAQEYICPPDMSVDCVGAIDGTIVEAWAPARNHATYRTRKGLLGQNVMAACDFNLMFTFVMAGWEGSANDARVFADAISNPQYNFPWPPSGKYYVVDSGYTNFPGSWLLTGGPLSYSPEWMEQIDTQEHVSELYNRRHAIVSNHIERCFGGLKKRFPMLKGLMPNYLLCTQSDIVIACCVIHNFIRKHCNVPDEIWNAIRDPDWHEPDENEQASTSRPIRRYDLSEDALWEQNLVRDSIAQHLWHDHCRGGAH</sequence>
<organism evidence="10 11">
    <name type="scientific">Rehmannia glutinosa</name>
    <name type="common">Chinese foxglove</name>
    <dbReference type="NCBI Taxonomy" id="99300"/>
    <lineage>
        <taxon>Eukaryota</taxon>
        <taxon>Viridiplantae</taxon>
        <taxon>Streptophyta</taxon>
        <taxon>Embryophyta</taxon>
        <taxon>Tracheophyta</taxon>
        <taxon>Spermatophyta</taxon>
        <taxon>Magnoliopsida</taxon>
        <taxon>eudicotyledons</taxon>
        <taxon>Gunneridae</taxon>
        <taxon>Pentapetalae</taxon>
        <taxon>asterids</taxon>
        <taxon>lamiids</taxon>
        <taxon>Lamiales</taxon>
        <taxon>Orobanchaceae</taxon>
        <taxon>Rehmannieae</taxon>
        <taxon>Rehmannia</taxon>
    </lineage>
</organism>
<comment type="cofactor">
    <cofactor evidence="1">
        <name>a divalent metal cation</name>
        <dbReference type="ChEBI" id="CHEBI:60240"/>
    </cofactor>
</comment>
<dbReference type="Pfam" id="PF13359">
    <property type="entry name" value="DDE_Tnp_4"/>
    <property type="match status" value="1"/>
</dbReference>
<keyword evidence="5" id="KW-0479">Metal-binding</keyword>
<dbReference type="InterPro" id="IPR045249">
    <property type="entry name" value="HARBI1-like"/>
</dbReference>
<evidence type="ECO:0000256" key="6">
    <source>
        <dbReference type="ARBA" id="ARBA00022801"/>
    </source>
</evidence>
<feature type="domain" description="DDE Tnp4" evidence="8">
    <location>
        <begin position="185"/>
        <end position="349"/>
    </location>
</feature>
<protein>
    <recommendedName>
        <fullName evidence="12">DDE Tnp4 domain-containing protein</fullName>
    </recommendedName>
</protein>